<sequence>MPSIIRLCPRPFTSLPCHPAFDGEDNTVTRDSNETAQSRPDLRTFLHSALLEAQTFLVTTIPRNFKVNGRARWSPPSTAKVQLLTHTIRAEDQELDYPGRRQDEFWVCRRSVHLDAPVEGTASWNEFRRGLRENHSENEMEYTPSLTGVERLMEWPIQDEIEGGWREVDMHVNMLTHTVQPQALVSPRSFVSLIISALSPPSSPNTTESNSWVTIQIPLAHDPVDSIPESIRSRIASSAPKNTIFASYASIERLVHLSPPRRGSSGSGGGTGDLTVSRTQSQSRSKVEWTLATTSDAGGSVPQWVQRSWYFGGVPKAVVKDVGLFIGWTAQRRSSNPP</sequence>
<accession>A0A507QNZ0</accession>
<dbReference type="Proteomes" id="UP000319663">
    <property type="component" value="Unassembled WGS sequence"/>
</dbReference>
<protein>
    <recommendedName>
        <fullName evidence="2">DUF3074 domain-containing protein</fullName>
    </recommendedName>
</protein>
<keyword evidence="4" id="KW-1185">Reference proteome</keyword>
<dbReference type="PANTHER" id="PTHR40370:SF1">
    <property type="entry name" value="DUF3074 DOMAIN-CONTAINING PROTEIN"/>
    <property type="match status" value="1"/>
</dbReference>
<dbReference type="STRING" id="5098.A0A507QNZ0"/>
<gene>
    <name evidence="3" type="ORF">MPDQ_002824</name>
</gene>
<name>A0A507QNZ0_MONPU</name>
<reference evidence="3 4" key="1">
    <citation type="submission" date="2019-06" db="EMBL/GenBank/DDBJ databases">
        <title>Wine fermentation using esterase from Monascus purpureus.</title>
        <authorList>
            <person name="Geng C."/>
            <person name="Zhang Y."/>
        </authorList>
    </citation>
    <scope>NUCLEOTIDE SEQUENCE [LARGE SCALE GENOMIC DNA]</scope>
    <source>
        <strain evidence="3">HQ1</strain>
    </source>
</reference>
<dbReference type="OrthoDB" id="6423603at2759"/>
<dbReference type="PANTHER" id="PTHR40370">
    <property type="entry name" value="EXPRESSED PROTEIN"/>
    <property type="match status" value="1"/>
</dbReference>
<evidence type="ECO:0000313" key="4">
    <source>
        <dbReference type="Proteomes" id="UP000319663"/>
    </source>
</evidence>
<organism evidence="3 4">
    <name type="scientific">Monascus purpureus</name>
    <name type="common">Red mold</name>
    <name type="synonym">Monascus anka</name>
    <dbReference type="NCBI Taxonomy" id="5098"/>
    <lineage>
        <taxon>Eukaryota</taxon>
        <taxon>Fungi</taxon>
        <taxon>Dikarya</taxon>
        <taxon>Ascomycota</taxon>
        <taxon>Pezizomycotina</taxon>
        <taxon>Eurotiomycetes</taxon>
        <taxon>Eurotiomycetidae</taxon>
        <taxon>Eurotiales</taxon>
        <taxon>Aspergillaceae</taxon>
        <taxon>Monascus</taxon>
    </lineage>
</organism>
<evidence type="ECO:0000313" key="3">
    <source>
        <dbReference type="EMBL" id="TQB68782.1"/>
    </source>
</evidence>
<proteinExistence type="predicted"/>
<dbReference type="AlphaFoldDB" id="A0A507QNZ0"/>
<feature type="region of interest" description="Disordered" evidence="1">
    <location>
        <begin position="258"/>
        <end position="288"/>
    </location>
</feature>
<feature type="domain" description="DUF3074" evidence="2">
    <location>
        <begin position="106"/>
        <end position="329"/>
    </location>
</feature>
<dbReference type="Pfam" id="PF11274">
    <property type="entry name" value="DUF3074"/>
    <property type="match status" value="1"/>
</dbReference>
<evidence type="ECO:0000256" key="1">
    <source>
        <dbReference type="SAM" id="MobiDB-lite"/>
    </source>
</evidence>
<dbReference type="EMBL" id="VIFY01000190">
    <property type="protein sequence ID" value="TQB68782.1"/>
    <property type="molecule type" value="Genomic_DNA"/>
</dbReference>
<comment type="caution">
    <text evidence="3">The sequence shown here is derived from an EMBL/GenBank/DDBJ whole genome shotgun (WGS) entry which is preliminary data.</text>
</comment>
<evidence type="ECO:0000259" key="2">
    <source>
        <dbReference type="Pfam" id="PF11274"/>
    </source>
</evidence>
<dbReference type="InterPro" id="IPR024500">
    <property type="entry name" value="DUF3074"/>
</dbReference>
<feature type="compositionally biased region" description="Polar residues" evidence="1">
    <location>
        <begin position="274"/>
        <end position="284"/>
    </location>
</feature>